<gene>
    <name evidence="3" type="ORF">E1301_Tti020707</name>
</gene>
<dbReference type="PROSITE" id="PS50041">
    <property type="entry name" value="C_TYPE_LECTIN_2"/>
    <property type="match status" value="3"/>
</dbReference>
<dbReference type="AlphaFoldDB" id="A0A5A9PL61"/>
<dbReference type="EMBL" id="SOYY01000005">
    <property type="protein sequence ID" value="KAA0721477.1"/>
    <property type="molecule type" value="Genomic_DNA"/>
</dbReference>
<name>A0A5A9PL61_9TELE</name>
<dbReference type="Pfam" id="PF00059">
    <property type="entry name" value="Lectin_C"/>
    <property type="match status" value="3"/>
</dbReference>
<dbReference type="PANTHER" id="PTHR45784">
    <property type="entry name" value="C-TYPE LECTIN DOMAIN FAMILY 20 MEMBER A-RELATED"/>
    <property type="match status" value="1"/>
</dbReference>
<dbReference type="SMART" id="SM00034">
    <property type="entry name" value="CLECT"/>
    <property type="match status" value="3"/>
</dbReference>
<protein>
    <submittedName>
        <fullName evidence="3">Lymphocyte antigen 75</fullName>
    </submittedName>
</protein>
<dbReference type="InterPro" id="IPR001304">
    <property type="entry name" value="C-type_lectin-like"/>
</dbReference>
<dbReference type="InterPro" id="IPR016187">
    <property type="entry name" value="CTDL_fold"/>
</dbReference>
<feature type="domain" description="C-type lectin" evidence="2">
    <location>
        <begin position="1"/>
        <end position="100"/>
    </location>
</feature>
<dbReference type="InterPro" id="IPR018378">
    <property type="entry name" value="C-type_lectin_CS"/>
</dbReference>
<dbReference type="PROSITE" id="PS00615">
    <property type="entry name" value="C_TYPE_LECTIN_1"/>
    <property type="match status" value="1"/>
</dbReference>
<keyword evidence="4" id="KW-1185">Reference proteome</keyword>
<feature type="domain" description="C-type lectin" evidence="2">
    <location>
        <begin position="226"/>
        <end position="333"/>
    </location>
</feature>
<sequence>MKMHWTEAQRYCRENYTDLATVNNINDMKELKKTVNNNRVNVWIGLKRTGVYKWKWSLGDPVKYLNWETEPSTDTNNCSVMRNGTWRQQDCNVNMSLICYNDSSKSYIIDSSTTTWREAQRFCRQYHTDLISVRNQTENQLINNIINDHQSSVWIGLFRDSWEWSDNTDSGFRYWRSGQPDNFGGSEDCTEVRMWDQGQWNDAPCSNSLTFVCQEDELILIQKNLSWTEALRYCRKNHVDLVSVDSEKIQLWVKAAVHQASTAEVWLGLRHFCSLRIWFWVNEEIVFYQNWAPGNETAVGGSESKAKSGAVQSGVDHLWISLPESHKLNFICTRKEK</sequence>
<dbReference type="SUPFAM" id="SSF56436">
    <property type="entry name" value="C-type lectin-like"/>
    <property type="match status" value="3"/>
</dbReference>
<dbReference type="CDD" id="cd00037">
    <property type="entry name" value="CLECT"/>
    <property type="match status" value="1"/>
</dbReference>
<comment type="caution">
    <text evidence="3">The sequence shown here is derived from an EMBL/GenBank/DDBJ whole genome shotgun (WGS) entry which is preliminary data.</text>
</comment>
<dbReference type="InterPro" id="IPR016186">
    <property type="entry name" value="C-type_lectin-like/link_sf"/>
</dbReference>
<organism evidence="3 4">
    <name type="scientific">Triplophysa tibetana</name>
    <dbReference type="NCBI Taxonomy" id="1572043"/>
    <lineage>
        <taxon>Eukaryota</taxon>
        <taxon>Metazoa</taxon>
        <taxon>Chordata</taxon>
        <taxon>Craniata</taxon>
        <taxon>Vertebrata</taxon>
        <taxon>Euteleostomi</taxon>
        <taxon>Actinopterygii</taxon>
        <taxon>Neopterygii</taxon>
        <taxon>Teleostei</taxon>
        <taxon>Ostariophysi</taxon>
        <taxon>Cypriniformes</taxon>
        <taxon>Nemacheilidae</taxon>
        <taxon>Triplophysa</taxon>
    </lineage>
</organism>
<accession>A0A5A9PL61</accession>
<reference evidence="3 4" key="1">
    <citation type="journal article" date="2019" name="Mol. Ecol. Resour.">
        <title>Chromosome-level genome assembly of Triplophysa tibetana, a fish adapted to the harsh high-altitude environment of the Tibetan Plateau.</title>
        <authorList>
            <person name="Yang X."/>
            <person name="Liu H."/>
            <person name="Ma Z."/>
            <person name="Zou Y."/>
            <person name="Zou M."/>
            <person name="Mao Y."/>
            <person name="Li X."/>
            <person name="Wang H."/>
            <person name="Chen T."/>
            <person name="Wang W."/>
            <person name="Yang R."/>
        </authorList>
    </citation>
    <scope>NUCLEOTIDE SEQUENCE [LARGE SCALE GENOMIC DNA]</scope>
    <source>
        <strain evidence="3">TTIB1903HZAU</strain>
        <tissue evidence="3">Muscle</tissue>
    </source>
</reference>
<dbReference type="PANTHER" id="PTHR45784:SF3">
    <property type="entry name" value="C-TYPE LECTIN DOMAIN FAMILY 4 MEMBER K-LIKE-RELATED"/>
    <property type="match status" value="1"/>
</dbReference>
<keyword evidence="1" id="KW-1015">Disulfide bond</keyword>
<evidence type="ECO:0000313" key="4">
    <source>
        <dbReference type="Proteomes" id="UP000324632"/>
    </source>
</evidence>
<evidence type="ECO:0000256" key="1">
    <source>
        <dbReference type="ARBA" id="ARBA00023157"/>
    </source>
</evidence>
<dbReference type="Gene3D" id="3.10.100.10">
    <property type="entry name" value="Mannose-Binding Protein A, subunit A"/>
    <property type="match status" value="3"/>
</dbReference>
<feature type="domain" description="C-type lectin" evidence="2">
    <location>
        <begin position="102"/>
        <end position="214"/>
    </location>
</feature>
<evidence type="ECO:0000259" key="2">
    <source>
        <dbReference type="PROSITE" id="PS50041"/>
    </source>
</evidence>
<evidence type="ECO:0000313" key="3">
    <source>
        <dbReference type="EMBL" id="KAA0721477.1"/>
    </source>
</evidence>
<proteinExistence type="predicted"/>
<dbReference type="Proteomes" id="UP000324632">
    <property type="component" value="Chromosome 5"/>
</dbReference>